<dbReference type="PANTHER" id="PTHR13989">
    <property type="entry name" value="REPLICATION PROTEIN A-RELATED"/>
    <property type="match status" value="1"/>
</dbReference>
<gene>
    <name evidence="11" type="ORF">SeLEV6574_g03862</name>
    <name evidence="12" type="ORF">SeMB42_g03699</name>
</gene>
<evidence type="ECO:0000256" key="7">
    <source>
        <dbReference type="ARBA" id="ARBA00023242"/>
    </source>
</evidence>
<dbReference type="GO" id="GO:0003677">
    <property type="term" value="F:DNA binding"/>
    <property type="evidence" value="ECO:0007669"/>
    <property type="project" value="UniProtKB-KW"/>
</dbReference>
<evidence type="ECO:0000256" key="2">
    <source>
        <dbReference type="ARBA" id="ARBA00004574"/>
    </source>
</evidence>
<dbReference type="Pfam" id="PF10451">
    <property type="entry name" value="Stn1"/>
    <property type="match status" value="1"/>
</dbReference>
<dbReference type="SUPFAM" id="SSF50249">
    <property type="entry name" value="Nucleic acid-binding proteins"/>
    <property type="match status" value="1"/>
</dbReference>
<dbReference type="GO" id="GO:0005634">
    <property type="term" value="C:nucleus"/>
    <property type="evidence" value="ECO:0007669"/>
    <property type="project" value="UniProtKB-SubCell"/>
</dbReference>
<evidence type="ECO:0000313" key="12">
    <source>
        <dbReference type="EMBL" id="TPX46412.1"/>
    </source>
</evidence>
<keyword evidence="4" id="KW-0158">Chromosome</keyword>
<feature type="domain" description="CST complex subunit Stn1 N-terminal" evidence="10">
    <location>
        <begin position="50"/>
        <end position="163"/>
    </location>
</feature>
<accession>A0A507D4J4</accession>
<evidence type="ECO:0000313" key="13">
    <source>
        <dbReference type="Proteomes" id="UP000317494"/>
    </source>
</evidence>
<feature type="compositionally biased region" description="Basic and acidic residues" evidence="9">
    <location>
        <begin position="1"/>
        <end position="15"/>
    </location>
</feature>
<dbReference type="Proteomes" id="UP000320475">
    <property type="component" value="Unassembled WGS sequence"/>
</dbReference>
<keyword evidence="6" id="KW-0238">DNA-binding</keyword>
<dbReference type="OrthoDB" id="77828at2759"/>
<dbReference type="VEuPathDB" id="FungiDB:SeMB42_g03699"/>
<dbReference type="InterPro" id="IPR012340">
    <property type="entry name" value="NA-bd_OB-fold"/>
</dbReference>
<evidence type="ECO:0000256" key="6">
    <source>
        <dbReference type="ARBA" id="ARBA00023125"/>
    </source>
</evidence>
<keyword evidence="13" id="KW-1185">Reference proteome</keyword>
<dbReference type="InterPro" id="IPR018856">
    <property type="entry name" value="Stn1_N"/>
</dbReference>
<organism evidence="12 13">
    <name type="scientific">Synchytrium endobioticum</name>
    <dbReference type="NCBI Taxonomy" id="286115"/>
    <lineage>
        <taxon>Eukaryota</taxon>
        <taxon>Fungi</taxon>
        <taxon>Fungi incertae sedis</taxon>
        <taxon>Chytridiomycota</taxon>
        <taxon>Chytridiomycota incertae sedis</taxon>
        <taxon>Chytridiomycetes</taxon>
        <taxon>Synchytriales</taxon>
        <taxon>Synchytriaceae</taxon>
        <taxon>Synchytrium</taxon>
    </lineage>
</organism>
<dbReference type="AlphaFoldDB" id="A0A507D4J4"/>
<dbReference type="STRING" id="286115.A0A507D4J4"/>
<evidence type="ECO:0000256" key="1">
    <source>
        <dbReference type="ARBA" id="ARBA00004123"/>
    </source>
</evidence>
<keyword evidence="7" id="KW-0539">Nucleus</keyword>
<evidence type="ECO:0000256" key="9">
    <source>
        <dbReference type="SAM" id="MobiDB-lite"/>
    </source>
</evidence>
<dbReference type="GO" id="GO:0000781">
    <property type="term" value="C:chromosome, telomeric region"/>
    <property type="evidence" value="ECO:0007669"/>
    <property type="project" value="UniProtKB-SubCell"/>
</dbReference>
<evidence type="ECO:0000313" key="14">
    <source>
        <dbReference type="Proteomes" id="UP000320475"/>
    </source>
</evidence>
<name>A0A507D4J4_9FUNG</name>
<evidence type="ECO:0000313" key="11">
    <source>
        <dbReference type="EMBL" id="TPX45468.1"/>
    </source>
</evidence>
<dbReference type="Proteomes" id="UP000317494">
    <property type="component" value="Unassembled WGS sequence"/>
</dbReference>
<evidence type="ECO:0000256" key="4">
    <source>
        <dbReference type="ARBA" id="ARBA00022454"/>
    </source>
</evidence>
<evidence type="ECO:0000256" key="8">
    <source>
        <dbReference type="ARBA" id="ARBA00030039"/>
    </source>
</evidence>
<reference evidence="13 14" key="1">
    <citation type="journal article" date="2019" name="Sci. Rep.">
        <title>Comparative genomics of chytrid fungi reveal insights into the obligate biotrophic and pathogenic lifestyle of Synchytrium endobioticum.</title>
        <authorList>
            <person name="van de Vossenberg B.T.L.H."/>
            <person name="Warris S."/>
            <person name="Nguyen H.D.T."/>
            <person name="van Gent-Pelzer M.P.E."/>
            <person name="Joly D.L."/>
            <person name="van de Geest H.C."/>
            <person name="Bonants P.J.M."/>
            <person name="Smith D.S."/>
            <person name="Levesque C.A."/>
            <person name="van der Lee T.A.J."/>
        </authorList>
    </citation>
    <scope>NUCLEOTIDE SEQUENCE [LARGE SCALE GENOMIC DNA]</scope>
    <source>
        <strain evidence="11 14">LEV6574</strain>
        <strain evidence="12 13">MB42</strain>
    </source>
</reference>
<evidence type="ECO:0000259" key="10">
    <source>
        <dbReference type="Pfam" id="PF10451"/>
    </source>
</evidence>
<protein>
    <recommendedName>
        <fullName evidence="3">CST complex subunit STN1</fullName>
    </recommendedName>
    <alternativeName>
        <fullName evidence="8">Suppressor of cdc thirteen homolog</fullName>
    </alternativeName>
</protein>
<dbReference type="EMBL" id="QEAM01000140">
    <property type="protein sequence ID" value="TPX45468.1"/>
    <property type="molecule type" value="Genomic_DNA"/>
</dbReference>
<dbReference type="Gene3D" id="2.40.50.140">
    <property type="entry name" value="Nucleic acid-binding proteins"/>
    <property type="match status" value="1"/>
</dbReference>
<dbReference type="PANTHER" id="PTHR13989:SF33">
    <property type="entry name" value="CST COMPLEX SUBUNIT STN1"/>
    <property type="match status" value="1"/>
</dbReference>
<evidence type="ECO:0000256" key="5">
    <source>
        <dbReference type="ARBA" id="ARBA00022895"/>
    </source>
</evidence>
<keyword evidence="5" id="KW-0779">Telomere</keyword>
<dbReference type="InterPro" id="IPR040260">
    <property type="entry name" value="RFA2-like"/>
</dbReference>
<evidence type="ECO:0000256" key="3">
    <source>
        <dbReference type="ARBA" id="ARBA00017411"/>
    </source>
</evidence>
<comment type="caution">
    <text evidence="12">The sequence shown here is derived from an EMBL/GenBank/DDBJ whole genome shotgun (WGS) entry which is preliminary data.</text>
</comment>
<sequence length="403" mass="45661">MDVHGRHLDETDRATPEPVPPSTVLLGLDPLLWTHARLFVSDLLRIITKHDTLQGIWWYHTHPIKKVQVSGIVAGREERVGRYRTILLDDGTGVIPCVQWTQDTNGYTPHANRCPLSLGSLVRVRGRITEFRGSRQITVDEMFLEPNVNYEYLRWLEVVDLKQSIYDKPFQPPSNLSIHDLFNTSESDLHSVTNNLHDDGLLKHAKTMYELATKEASRPDARDDHLKEAIRWLMEVHIMGNATGSLLVEYAKIRAELMTVAENVILQQYKSDNHPITPSRINSAFGRALNSLIDEGFVYLQDVQRDVYEVIKPEQNLSAYILKILENETTKRISSLSKGKGQVGAVSSSFDGISFDIILFELRQPKCPFSRCSASGVREALRYLVGSSDVYEISPGHYKVIAL</sequence>
<feature type="region of interest" description="Disordered" evidence="9">
    <location>
        <begin position="1"/>
        <end position="21"/>
    </location>
</feature>
<dbReference type="EMBL" id="QEAN01000136">
    <property type="protein sequence ID" value="TPX46412.1"/>
    <property type="molecule type" value="Genomic_DNA"/>
</dbReference>
<proteinExistence type="predicted"/>
<comment type="subcellular location">
    <subcellularLocation>
        <location evidence="2">Chromosome</location>
        <location evidence="2">Telomere</location>
    </subcellularLocation>
    <subcellularLocation>
        <location evidence="1">Nucleus</location>
    </subcellularLocation>
</comment>